<gene>
    <name evidence="4" type="ORF">V3C41_00820</name>
</gene>
<dbReference type="PROSITE" id="PS50043">
    <property type="entry name" value="HTH_LUXR_2"/>
    <property type="match status" value="1"/>
</dbReference>
<reference evidence="4 5" key="1">
    <citation type="journal article" date="2024" name="Appl. Microbiol. Biotechnol.">
        <title>Biosynthetic gene clusters with biotechnological applications in novel Antarctic isolates from Actinomycetota.</title>
        <authorList>
            <person name="Bruna P."/>
            <person name="Nunez-Montero K."/>
            <person name="Contreras M.J."/>
            <person name="Leal K."/>
            <person name="Garcia M."/>
            <person name="Abanto M."/>
            <person name="Barrientos L."/>
        </authorList>
    </citation>
    <scope>NUCLEOTIDE SEQUENCE [LARGE SCALE GENOMIC DNA]</scope>
    <source>
        <strain evidence="4 5">Se16.17</strain>
    </source>
</reference>
<protein>
    <submittedName>
        <fullName evidence="4">AAA family ATPase</fullName>
    </submittedName>
</protein>
<organism evidence="4 5">
    <name type="scientific">Paenarthrobacter nicotinovorans</name>
    <name type="common">Arthrobacter nicotinovorans</name>
    <dbReference type="NCBI Taxonomy" id="29320"/>
    <lineage>
        <taxon>Bacteria</taxon>
        <taxon>Bacillati</taxon>
        <taxon>Actinomycetota</taxon>
        <taxon>Actinomycetes</taxon>
        <taxon>Micrococcales</taxon>
        <taxon>Micrococcaceae</taxon>
        <taxon>Paenarthrobacter</taxon>
    </lineage>
</organism>
<dbReference type="EMBL" id="JBBMFV010000002">
    <property type="protein sequence ID" value="MEO3939607.1"/>
    <property type="molecule type" value="Genomic_DNA"/>
</dbReference>
<dbReference type="Gene3D" id="3.40.50.300">
    <property type="entry name" value="P-loop containing nucleotide triphosphate hydrolases"/>
    <property type="match status" value="1"/>
</dbReference>
<sequence>MRAEHLVGRDAELELAMKILRQEGAGAVLLVADPGIGKTALASEIAARLAGEMVVMRVHGSPALSAVPYGVLAPYLLDLPVEQATSPVAILREFWAQFEKRRGGEGARLLLVVDDAHDLDEGSTQILAELVTAGWARLVATGRPRPGLPAALLQLWYDGLAERLELHPLDHEGVAELAEKTLGGTVMASAVDVLHSVSEGNPLLLRCLLDDSKADGNLVRRNGVWFLTRALSGSGEGLAEVVRNRVLRTSEAEREAMYVIALSEPVPASVLDTQVGRETLRSLMDSRLVLSTNGPGSPLKMWHPMYSEALRQIVSPARSLQIRQRMVQHLLAEPPTAEGLLRLVSWALDCGADVDDEQLLEAAFLAAKLLQNPLALAAAAKVRSEALRPRARAVMAMVNYNDGDFRNAVRLLEEDLGYLDADPSGPLGTGLLWAAARAAMGDTAEDIVADARAAASALTSGLPESDPLVGLVGRHATALELAALAHDGCYAELREGIERFGEALNSEDPDHVMNQVFLLAMKCELLTVEGQAVEALDAGRQALALLDAADDDLLYFSDFVLARYTLAALGAGDWGAAASGLERYSARSALGLIVFGGDIQTLQGLSLLRQGRLEQAAELVTPAVEALRVKDPQQLRNLGNALAFYAAARSGDTALAERLAAEAGALAGEAGALAGEAGAPAGAPAGDGRAGTGGAYVEALAGLFTLAGQELVSKGSGLDKLRTLPESASLHRLPGVLLQNLVLRAEIGDVQAMESIKVAAGTMSGAWAAGWLSLAEAHVGADGQGFVNAGNLLAAAGMPGPAAVAFDKAALSFDAEGKRPEARQAAVLRDVSEASLGDALLHDPTAEADRSVPLTRREQDIVALAVSGLTDRQIAEKLMVSVRTVEGHLYRSYAKLGIRRREDLGAAVRH</sequence>
<dbReference type="Pfam" id="PF13191">
    <property type="entry name" value="AAA_16"/>
    <property type="match status" value="1"/>
</dbReference>
<dbReference type="PANTHER" id="PTHR16305:SF28">
    <property type="entry name" value="GUANYLATE CYCLASE DOMAIN-CONTAINING PROTEIN"/>
    <property type="match status" value="1"/>
</dbReference>
<dbReference type="InterPro" id="IPR036388">
    <property type="entry name" value="WH-like_DNA-bd_sf"/>
</dbReference>
<comment type="caution">
    <text evidence="4">The sequence shown here is derived from an EMBL/GenBank/DDBJ whole genome shotgun (WGS) entry which is preliminary data.</text>
</comment>
<dbReference type="Pfam" id="PF00196">
    <property type="entry name" value="GerE"/>
    <property type="match status" value="1"/>
</dbReference>
<keyword evidence="2" id="KW-0067">ATP-binding</keyword>
<evidence type="ECO:0000313" key="5">
    <source>
        <dbReference type="Proteomes" id="UP001448614"/>
    </source>
</evidence>
<evidence type="ECO:0000313" key="4">
    <source>
        <dbReference type="EMBL" id="MEO3939607.1"/>
    </source>
</evidence>
<evidence type="ECO:0000256" key="2">
    <source>
        <dbReference type="ARBA" id="ARBA00022840"/>
    </source>
</evidence>
<dbReference type="Gene3D" id="1.10.10.10">
    <property type="entry name" value="Winged helix-like DNA-binding domain superfamily/Winged helix DNA-binding domain"/>
    <property type="match status" value="1"/>
</dbReference>
<dbReference type="InterPro" id="IPR000792">
    <property type="entry name" value="Tscrpt_reg_LuxR_C"/>
</dbReference>
<keyword evidence="5" id="KW-1185">Reference proteome</keyword>
<accession>A0ABV0GM30</accession>
<name>A0ABV0GM30_PAENI</name>
<dbReference type="Proteomes" id="UP001448614">
    <property type="component" value="Unassembled WGS sequence"/>
</dbReference>
<dbReference type="PANTHER" id="PTHR16305">
    <property type="entry name" value="TESTICULAR SOLUBLE ADENYLYL CYCLASE"/>
    <property type="match status" value="1"/>
</dbReference>
<dbReference type="SMART" id="SM00382">
    <property type="entry name" value="AAA"/>
    <property type="match status" value="1"/>
</dbReference>
<dbReference type="InterPro" id="IPR027417">
    <property type="entry name" value="P-loop_NTPase"/>
</dbReference>
<dbReference type="InterPro" id="IPR041664">
    <property type="entry name" value="AAA_16"/>
</dbReference>
<keyword evidence="1" id="KW-0547">Nucleotide-binding</keyword>
<dbReference type="CDD" id="cd06170">
    <property type="entry name" value="LuxR_C_like"/>
    <property type="match status" value="1"/>
</dbReference>
<dbReference type="InterPro" id="IPR003593">
    <property type="entry name" value="AAA+_ATPase"/>
</dbReference>
<dbReference type="SUPFAM" id="SSF46894">
    <property type="entry name" value="C-terminal effector domain of the bipartite response regulators"/>
    <property type="match status" value="1"/>
</dbReference>
<evidence type="ECO:0000259" key="3">
    <source>
        <dbReference type="PROSITE" id="PS50043"/>
    </source>
</evidence>
<dbReference type="RefSeq" id="WP_223944968.1">
    <property type="nucleotide sequence ID" value="NZ_JBBMFV010000002.1"/>
</dbReference>
<evidence type="ECO:0000256" key="1">
    <source>
        <dbReference type="ARBA" id="ARBA00022741"/>
    </source>
</evidence>
<dbReference type="InterPro" id="IPR016032">
    <property type="entry name" value="Sig_transdc_resp-reg_C-effctor"/>
</dbReference>
<dbReference type="SUPFAM" id="SSF52540">
    <property type="entry name" value="P-loop containing nucleoside triphosphate hydrolases"/>
    <property type="match status" value="1"/>
</dbReference>
<dbReference type="PRINTS" id="PR00038">
    <property type="entry name" value="HTHLUXR"/>
</dbReference>
<proteinExistence type="predicted"/>
<dbReference type="SMART" id="SM00421">
    <property type="entry name" value="HTH_LUXR"/>
    <property type="match status" value="1"/>
</dbReference>
<feature type="domain" description="HTH luxR-type" evidence="3">
    <location>
        <begin position="847"/>
        <end position="910"/>
    </location>
</feature>